<feature type="region of interest" description="Disordered" evidence="1">
    <location>
        <begin position="54"/>
        <end position="84"/>
    </location>
</feature>
<dbReference type="Proteomes" id="UP000265631">
    <property type="component" value="Unassembled WGS sequence"/>
</dbReference>
<feature type="compositionally biased region" description="Basic residues" evidence="1">
    <location>
        <begin position="54"/>
        <end position="67"/>
    </location>
</feature>
<comment type="caution">
    <text evidence="2">The sequence shown here is derived from an EMBL/GenBank/DDBJ whole genome shotgun (WGS) entry which is preliminary data.</text>
</comment>
<evidence type="ECO:0000313" key="3">
    <source>
        <dbReference type="Proteomes" id="UP000265631"/>
    </source>
</evidence>
<gene>
    <name evidence="2" type="ORF">FIE12Z_10882</name>
</gene>
<accession>A0A395MAK8</accession>
<evidence type="ECO:0000256" key="1">
    <source>
        <dbReference type="SAM" id="MobiDB-lite"/>
    </source>
</evidence>
<reference evidence="2 3" key="1">
    <citation type="journal article" date="2018" name="PLoS Pathog.">
        <title>Evolution of structural diversity of trichothecenes, a family of toxins produced by plant pathogenic and entomopathogenic fungi.</title>
        <authorList>
            <person name="Proctor R.H."/>
            <person name="McCormick S.P."/>
            <person name="Kim H.S."/>
            <person name="Cardoza R.E."/>
            <person name="Stanley A.M."/>
            <person name="Lindo L."/>
            <person name="Kelly A."/>
            <person name="Brown D.W."/>
            <person name="Lee T."/>
            <person name="Vaughan M.M."/>
            <person name="Alexander N.J."/>
            <person name="Busman M."/>
            <person name="Gutierrez S."/>
        </authorList>
    </citation>
    <scope>NUCLEOTIDE SEQUENCE [LARGE SCALE GENOMIC DNA]</scope>
    <source>
        <strain evidence="2 3">NRRL 13405</strain>
    </source>
</reference>
<protein>
    <submittedName>
        <fullName evidence="2">Uncharacterized protein</fullName>
    </submittedName>
</protein>
<sequence length="221" mass="25920">MEQLTQWRMDWLTYQELRTKSRQKINAWSDQLDGLIDGVRKHVGEDVDPKRIAPRRIQSRGVRKTTKKASVASDSTSDDDEESPKDATVFRCLRFRQLLRFLLALRPTNTAYYNFAMATIQEHDVYLMVVLAVSRMEDPIEGEERWPPWWKRSPELCWWITQDVVEWLAQIPEELKPNIAEVGIEISEEEDNVIRTLAEDAATHIMIDSCGRLDRFRGPRF</sequence>
<dbReference type="AlphaFoldDB" id="A0A395MAK8"/>
<evidence type="ECO:0000313" key="2">
    <source>
        <dbReference type="EMBL" id="RFN44901.1"/>
    </source>
</evidence>
<dbReference type="EMBL" id="PXXK01000388">
    <property type="protein sequence ID" value="RFN44901.1"/>
    <property type="molecule type" value="Genomic_DNA"/>
</dbReference>
<proteinExistence type="predicted"/>
<keyword evidence="3" id="KW-1185">Reference proteome</keyword>
<organism evidence="2 3">
    <name type="scientific">Fusarium flagelliforme</name>
    <dbReference type="NCBI Taxonomy" id="2675880"/>
    <lineage>
        <taxon>Eukaryota</taxon>
        <taxon>Fungi</taxon>
        <taxon>Dikarya</taxon>
        <taxon>Ascomycota</taxon>
        <taxon>Pezizomycotina</taxon>
        <taxon>Sordariomycetes</taxon>
        <taxon>Hypocreomycetidae</taxon>
        <taxon>Hypocreales</taxon>
        <taxon>Nectriaceae</taxon>
        <taxon>Fusarium</taxon>
        <taxon>Fusarium incarnatum-equiseti species complex</taxon>
    </lineage>
</organism>
<name>A0A395MAK8_9HYPO</name>